<comment type="caution">
    <text evidence="2">The sequence shown here is derived from an EMBL/GenBank/DDBJ whole genome shotgun (WGS) entry which is preliminary data.</text>
</comment>
<evidence type="ECO:0000313" key="3">
    <source>
        <dbReference type="Proteomes" id="UP001165296"/>
    </source>
</evidence>
<keyword evidence="1" id="KW-0812">Transmembrane</keyword>
<accession>A0ABS8AZC6</accession>
<keyword evidence="1" id="KW-1133">Transmembrane helix</keyword>
<dbReference type="RefSeq" id="WP_226180760.1">
    <property type="nucleotide sequence ID" value="NZ_JAJADR010000015.1"/>
</dbReference>
<feature type="transmembrane region" description="Helical" evidence="1">
    <location>
        <begin position="27"/>
        <end position="48"/>
    </location>
</feature>
<proteinExistence type="predicted"/>
<dbReference type="EMBL" id="JAJADR010000015">
    <property type="protein sequence ID" value="MCB2411166.1"/>
    <property type="molecule type" value="Genomic_DNA"/>
</dbReference>
<keyword evidence="1" id="KW-0472">Membrane</keyword>
<keyword evidence="3" id="KW-1185">Reference proteome</keyword>
<protein>
    <submittedName>
        <fullName evidence="2">Uncharacterized protein</fullName>
    </submittedName>
</protein>
<evidence type="ECO:0000313" key="2">
    <source>
        <dbReference type="EMBL" id="MCB2411166.1"/>
    </source>
</evidence>
<gene>
    <name evidence="2" type="ORF">LGH74_24475</name>
</gene>
<name>A0ABS8AZC6_9BACT</name>
<dbReference type="Proteomes" id="UP001165296">
    <property type="component" value="Unassembled WGS sequence"/>
</dbReference>
<reference evidence="2" key="1">
    <citation type="submission" date="2021-10" db="EMBL/GenBank/DDBJ databases">
        <authorList>
            <person name="Dean J.D."/>
            <person name="Kim M.K."/>
            <person name="Newey C.N."/>
            <person name="Stoker T.S."/>
            <person name="Thompson D.W."/>
            <person name="Grose J.H."/>
        </authorList>
    </citation>
    <scope>NUCLEOTIDE SEQUENCE</scope>
    <source>
        <strain evidence="2">BT178</strain>
    </source>
</reference>
<organism evidence="2 3">
    <name type="scientific">Hymenobacter lucidus</name>
    <dbReference type="NCBI Taxonomy" id="2880930"/>
    <lineage>
        <taxon>Bacteria</taxon>
        <taxon>Pseudomonadati</taxon>
        <taxon>Bacteroidota</taxon>
        <taxon>Cytophagia</taxon>
        <taxon>Cytophagales</taxon>
        <taxon>Hymenobacteraceae</taxon>
        <taxon>Hymenobacter</taxon>
    </lineage>
</organism>
<sequence length="190" mass="21475">MRAWVVVQEKEGYFASMKNDPSGCLQIVLISGGVILALLTVIVLGVTYGEPSEEYEQVFNQKLWLSTGQVLRSDKQERVQVSLNNPRERMVSDVMAHHLRVGISRGQVVALLGPPEKEGIEWRVPVGVPRPDSLDDERMSSEAFNRWVDQHAQPDTLMHYRVGEGYFDPISLNIELNGRGQVRKFWEGEG</sequence>
<evidence type="ECO:0000256" key="1">
    <source>
        <dbReference type="SAM" id="Phobius"/>
    </source>
</evidence>